<organism evidence="2 3">
    <name type="scientific">Clonostachys rhizophaga</name>
    <dbReference type="NCBI Taxonomy" id="160324"/>
    <lineage>
        <taxon>Eukaryota</taxon>
        <taxon>Fungi</taxon>
        <taxon>Dikarya</taxon>
        <taxon>Ascomycota</taxon>
        <taxon>Pezizomycotina</taxon>
        <taxon>Sordariomycetes</taxon>
        <taxon>Hypocreomycetidae</taxon>
        <taxon>Hypocreales</taxon>
        <taxon>Bionectriaceae</taxon>
        <taxon>Clonostachys</taxon>
    </lineage>
</organism>
<reference evidence="2" key="1">
    <citation type="submission" date="2021-10" db="EMBL/GenBank/DDBJ databases">
        <authorList>
            <person name="Piombo E."/>
        </authorList>
    </citation>
    <scope>NUCLEOTIDE SEQUENCE</scope>
</reference>
<proteinExistence type="predicted"/>
<feature type="compositionally biased region" description="Acidic residues" evidence="1">
    <location>
        <begin position="183"/>
        <end position="195"/>
    </location>
</feature>
<accession>A0A9N9YLU9</accession>
<protein>
    <submittedName>
        <fullName evidence="2">Uncharacterized protein</fullName>
    </submittedName>
</protein>
<dbReference type="Proteomes" id="UP000696573">
    <property type="component" value="Unassembled WGS sequence"/>
</dbReference>
<dbReference type="EMBL" id="CABFNQ020000717">
    <property type="protein sequence ID" value="CAH0025975.1"/>
    <property type="molecule type" value="Genomic_DNA"/>
</dbReference>
<evidence type="ECO:0000313" key="3">
    <source>
        <dbReference type="Proteomes" id="UP000696573"/>
    </source>
</evidence>
<dbReference type="OrthoDB" id="5147686at2759"/>
<keyword evidence="3" id="KW-1185">Reference proteome</keyword>
<comment type="caution">
    <text evidence="2">The sequence shown here is derived from an EMBL/GenBank/DDBJ whole genome shotgun (WGS) entry which is preliminary data.</text>
</comment>
<gene>
    <name evidence="2" type="ORF">CRHIZ90672A_00009497</name>
</gene>
<name>A0A9N9YLU9_9HYPO</name>
<evidence type="ECO:0000313" key="2">
    <source>
        <dbReference type="EMBL" id="CAH0025975.1"/>
    </source>
</evidence>
<dbReference type="AlphaFoldDB" id="A0A9N9YLU9"/>
<evidence type="ECO:0000256" key="1">
    <source>
        <dbReference type="SAM" id="MobiDB-lite"/>
    </source>
</evidence>
<sequence length="434" mass="48989">MGTAADRVGRQLVSLYESEQTSIFGLASYLEFCPQRLPQSSCLVDCVAIYCASWVRANRGRPVKDVLGSHLFKKAIRSLRSATTSNEAYTPEILASMVLFARVLSFTGEYEHSQLRDHHLGIRHVAQQMGLPNDGDSLHAKLISATASSMIQPITVGVTANLKESPWKEQEALGYSPFWEKDSGEEEEEEEDTEADWNTLDGVHTGYNDDDIADDEIADDVIEAFLAAESKFEEVQAYLERIWLPELLEIWTNPPETKEKTISLLKAISKVERLFGKSLRKAWRGCLSVGLVEKFQDPNFFLGHSYSFAGYRFTGSFLTMLAWQSFLLRILYEFNQLLGVRDENLYGKYRDLCVRIWACAPSLSKLDPVSNVSMFKIIMPSFEIATDEELRHIIDLNIELVGHGVTGNVNIQKLRPHIIQLGEKLTGRQELKPA</sequence>
<feature type="region of interest" description="Disordered" evidence="1">
    <location>
        <begin position="178"/>
        <end position="201"/>
    </location>
</feature>